<protein>
    <submittedName>
        <fullName evidence="1">Uncharacterized protein</fullName>
    </submittedName>
</protein>
<name>A0A7J8Z7E1_9ROSI</name>
<dbReference type="Gene3D" id="1.25.40.120">
    <property type="entry name" value="Protein prenylyltransferase"/>
    <property type="match status" value="1"/>
</dbReference>
<dbReference type="GO" id="GO:0008318">
    <property type="term" value="F:protein prenyltransferase activity"/>
    <property type="evidence" value="ECO:0007669"/>
    <property type="project" value="InterPro"/>
</dbReference>
<dbReference type="EMBL" id="JABEZV010000003">
    <property type="protein sequence ID" value="MBA0707284.1"/>
    <property type="molecule type" value="Genomic_DNA"/>
</dbReference>
<dbReference type="InterPro" id="IPR002088">
    <property type="entry name" value="Prenyl_trans_a"/>
</dbReference>
<dbReference type="PROSITE" id="PS51147">
    <property type="entry name" value="PFTA"/>
    <property type="match status" value="1"/>
</dbReference>
<organism evidence="1 2">
    <name type="scientific">Gossypium laxum</name>
    <dbReference type="NCBI Taxonomy" id="34288"/>
    <lineage>
        <taxon>Eukaryota</taxon>
        <taxon>Viridiplantae</taxon>
        <taxon>Streptophyta</taxon>
        <taxon>Embryophyta</taxon>
        <taxon>Tracheophyta</taxon>
        <taxon>Spermatophyta</taxon>
        <taxon>Magnoliopsida</taxon>
        <taxon>eudicotyledons</taxon>
        <taxon>Gunneridae</taxon>
        <taxon>Pentapetalae</taxon>
        <taxon>rosids</taxon>
        <taxon>malvids</taxon>
        <taxon>Malvales</taxon>
        <taxon>Malvaceae</taxon>
        <taxon>Malvoideae</taxon>
        <taxon>Gossypium</taxon>
    </lineage>
</organism>
<gene>
    <name evidence="1" type="ORF">Golax_019336</name>
</gene>
<dbReference type="SUPFAM" id="SSF48439">
    <property type="entry name" value="Protein prenylyltransferase"/>
    <property type="match status" value="1"/>
</dbReference>
<evidence type="ECO:0000313" key="2">
    <source>
        <dbReference type="Proteomes" id="UP000593574"/>
    </source>
</evidence>
<proteinExistence type="predicted"/>
<dbReference type="AlphaFoldDB" id="A0A7J8Z7E1"/>
<dbReference type="Proteomes" id="UP000593574">
    <property type="component" value="Unassembled WGS sequence"/>
</dbReference>
<feature type="non-terminal residue" evidence="1">
    <location>
        <position position="117"/>
    </location>
</feature>
<keyword evidence="2" id="KW-1185">Reference proteome</keyword>
<accession>A0A7J8Z7E1</accession>
<sequence>QRKTIFPFPFITTPTQCLSPASSPFSLLPQDDGLNPLIPIAYKEEFHETITFEPSTKPMNAPLVPSASLDETSISILVITLFGILGDSLEALNTDLDEELDFLQWIANSNSKNYQLW</sequence>
<reference evidence="1 2" key="1">
    <citation type="journal article" date="2019" name="Genome Biol. Evol.">
        <title>Insights into the evolution of the New World diploid cottons (Gossypium, subgenus Houzingenia) based on genome sequencing.</title>
        <authorList>
            <person name="Grover C.E."/>
            <person name="Arick M.A. 2nd"/>
            <person name="Thrash A."/>
            <person name="Conover J.L."/>
            <person name="Sanders W.S."/>
            <person name="Peterson D.G."/>
            <person name="Frelichowski J.E."/>
            <person name="Scheffler J.A."/>
            <person name="Scheffler B.E."/>
            <person name="Wendel J.F."/>
        </authorList>
    </citation>
    <scope>NUCLEOTIDE SEQUENCE [LARGE SCALE GENOMIC DNA]</scope>
    <source>
        <strain evidence="1">4</strain>
        <tissue evidence="1">Leaf</tissue>
    </source>
</reference>
<evidence type="ECO:0000313" key="1">
    <source>
        <dbReference type="EMBL" id="MBA0707284.1"/>
    </source>
</evidence>
<comment type="caution">
    <text evidence="1">The sequence shown here is derived from an EMBL/GenBank/DDBJ whole genome shotgun (WGS) entry which is preliminary data.</text>
</comment>